<evidence type="ECO:0000256" key="1">
    <source>
        <dbReference type="SAM" id="MobiDB-lite"/>
    </source>
</evidence>
<name>A0ABP8LXW2_9BACT</name>
<feature type="region of interest" description="Disordered" evidence="1">
    <location>
        <begin position="34"/>
        <end position="54"/>
    </location>
</feature>
<protein>
    <submittedName>
        <fullName evidence="2">Uncharacterized protein</fullName>
    </submittedName>
</protein>
<comment type="caution">
    <text evidence="2">The sequence shown here is derived from an EMBL/GenBank/DDBJ whole genome shotgun (WGS) entry which is preliminary data.</text>
</comment>
<evidence type="ECO:0000313" key="3">
    <source>
        <dbReference type="Proteomes" id="UP001501508"/>
    </source>
</evidence>
<proteinExistence type="predicted"/>
<organism evidence="2 3">
    <name type="scientific">Ravibacter arvi</name>
    <dbReference type="NCBI Taxonomy" id="2051041"/>
    <lineage>
        <taxon>Bacteria</taxon>
        <taxon>Pseudomonadati</taxon>
        <taxon>Bacteroidota</taxon>
        <taxon>Cytophagia</taxon>
        <taxon>Cytophagales</taxon>
        <taxon>Spirosomataceae</taxon>
        <taxon>Ravibacter</taxon>
    </lineage>
</organism>
<evidence type="ECO:0000313" key="2">
    <source>
        <dbReference type="EMBL" id="GAA4438957.1"/>
    </source>
</evidence>
<dbReference type="Proteomes" id="UP001501508">
    <property type="component" value="Unassembled WGS sequence"/>
</dbReference>
<dbReference type="EMBL" id="BAABEY010000020">
    <property type="protein sequence ID" value="GAA4438957.1"/>
    <property type="molecule type" value="Genomic_DNA"/>
</dbReference>
<sequence length="54" mass="6174">MEKTLIRHITEIQNKISILEDALEIARKKHKDSVRHKELINSRTPVKAGAGAER</sequence>
<accession>A0ABP8LXW2</accession>
<keyword evidence="3" id="KW-1185">Reference proteome</keyword>
<gene>
    <name evidence="2" type="ORF">GCM10023091_20420</name>
</gene>
<reference evidence="3" key="1">
    <citation type="journal article" date="2019" name="Int. J. Syst. Evol. Microbiol.">
        <title>The Global Catalogue of Microorganisms (GCM) 10K type strain sequencing project: providing services to taxonomists for standard genome sequencing and annotation.</title>
        <authorList>
            <consortium name="The Broad Institute Genomics Platform"/>
            <consortium name="The Broad Institute Genome Sequencing Center for Infectious Disease"/>
            <person name="Wu L."/>
            <person name="Ma J."/>
        </authorList>
    </citation>
    <scope>NUCLEOTIDE SEQUENCE [LARGE SCALE GENOMIC DNA]</scope>
    <source>
        <strain evidence="3">JCM 31920</strain>
    </source>
</reference>